<accession>A0A383EDS2</accession>
<evidence type="ECO:0000313" key="1">
    <source>
        <dbReference type="EMBL" id="SVE54520.1"/>
    </source>
</evidence>
<sequence length="88" mass="9732">RGEAAKILQEAEAYKKQVVAAAEGEASRFLSIYTEYAKAKEVTQERMYLETMEKVLADIDKVIIDKNAGSGVIPYLPLPELGKKKATN</sequence>
<dbReference type="AlphaFoldDB" id="A0A383EDS2"/>
<dbReference type="EMBL" id="UINC01224759">
    <property type="protein sequence ID" value="SVE54520.1"/>
    <property type="molecule type" value="Genomic_DNA"/>
</dbReference>
<evidence type="ECO:0008006" key="2">
    <source>
        <dbReference type="Google" id="ProtNLM"/>
    </source>
</evidence>
<proteinExistence type="predicted"/>
<reference evidence="1" key="1">
    <citation type="submission" date="2018-05" db="EMBL/GenBank/DDBJ databases">
        <authorList>
            <person name="Lanie J.A."/>
            <person name="Ng W.-L."/>
            <person name="Kazmierczak K.M."/>
            <person name="Andrzejewski T.M."/>
            <person name="Davidsen T.M."/>
            <person name="Wayne K.J."/>
            <person name="Tettelin H."/>
            <person name="Glass J.I."/>
            <person name="Rusch D."/>
            <person name="Podicherti R."/>
            <person name="Tsui H.-C.T."/>
            <person name="Winkler M.E."/>
        </authorList>
    </citation>
    <scope>NUCLEOTIDE SEQUENCE</scope>
</reference>
<name>A0A383EDS2_9ZZZZ</name>
<protein>
    <recommendedName>
        <fullName evidence="2">Band 7 domain-containing protein</fullName>
    </recommendedName>
</protein>
<feature type="non-terminal residue" evidence="1">
    <location>
        <position position="1"/>
    </location>
</feature>
<organism evidence="1">
    <name type="scientific">marine metagenome</name>
    <dbReference type="NCBI Taxonomy" id="408172"/>
    <lineage>
        <taxon>unclassified sequences</taxon>
        <taxon>metagenomes</taxon>
        <taxon>ecological metagenomes</taxon>
    </lineage>
</organism>
<gene>
    <name evidence="1" type="ORF">METZ01_LOCUS507374</name>
</gene>